<dbReference type="NCBIfam" id="NF002010">
    <property type="entry name" value="PRK00811.1"/>
    <property type="match status" value="1"/>
</dbReference>
<comment type="similarity">
    <text evidence="1 4">Belongs to the spermidine/spermine synthase family.</text>
</comment>
<keyword evidence="8" id="KW-1185">Reference proteome</keyword>
<reference evidence="7 9" key="2">
    <citation type="submission" date="2018-03" db="EMBL/GenBank/DDBJ databases">
        <authorList>
            <person name="Fogelqvist J."/>
        </authorList>
    </citation>
    <scope>NUCLEOTIDE SEQUENCE [LARGE SCALE GENOMIC DNA]</scope>
</reference>
<sequence length="303" mass="33887">MTKTVWSGGSITDDGWFVEDDTQWPGHRQALKVLEILYQGKSRFQDVLVFKSQCHGNVLVLDGVVQLTERDEAAYQEMLTHIPMMLHPNPKNVLIIGGGDGGIIREVARYASVESITICEIDDVVMDVCKRFFPTMSASWKDPRLSVVCDDASVYVKDPSLRGTFDVILSDTSDPNGPARPLFEKPFYSDLRELLRPGGLVCTQSESIWTHLPLIKRLVQNGRELFGCAQYATTQVPTYPGGQIGFLVCRRSDERLQETDDMTVIRNTAGTDSSFLQALSYYSPDLHRAAFTLPAFVARELTN</sequence>
<dbReference type="EMBL" id="OVEO01000008">
    <property type="protein sequence ID" value="SPQ98005.1"/>
    <property type="molecule type" value="Genomic_DNA"/>
</dbReference>
<dbReference type="InterPro" id="IPR029063">
    <property type="entry name" value="SAM-dependent_MTases_sf"/>
</dbReference>
<evidence type="ECO:0000256" key="3">
    <source>
        <dbReference type="PROSITE-ProRule" id="PRU00354"/>
    </source>
</evidence>
<dbReference type="PANTHER" id="PTHR11558">
    <property type="entry name" value="SPERMIDINE/SPERMINE SYNTHASE"/>
    <property type="match status" value="1"/>
</dbReference>
<keyword evidence="7" id="KW-0496">Mitochondrion</keyword>
<dbReference type="Proteomes" id="UP000290189">
    <property type="component" value="Unassembled WGS sequence"/>
</dbReference>
<evidence type="ECO:0000256" key="4">
    <source>
        <dbReference type="RuleBase" id="RU003836"/>
    </source>
</evidence>
<dbReference type="NCBIfam" id="TIGR00417">
    <property type="entry name" value="speE"/>
    <property type="match status" value="1"/>
</dbReference>
<dbReference type="InterPro" id="IPR030373">
    <property type="entry name" value="PABS_CS"/>
</dbReference>
<keyword evidence="2 3" id="KW-0808">Transferase</keyword>
<dbReference type="HAMAP" id="MF_00198">
    <property type="entry name" value="Spermidine_synth"/>
    <property type="match status" value="1"/>
</dbReference>
<dbReference type="OrthoDB" id="38125at2759"/>
<dbReference type="GO" id="GO:0004766">
    <property type="term" value="F:spermidine synthase activity"/>
    <property type="evidence" value="ECO:0007669"/>
    <property type="project" value="TreeGrafter"/>
</dbReference>
<dbReference type="PANTHER" id="PTHR11558:SF11">
    <property type="entry name" value="SPERMIDINE SYNTHASE"/>
    <property type="match status" value="1"/>
</dbReference>
<dbReference type="FunFam" id="3.40.50.150:FF:000013">
    <property type="entry name" value="Spermidine synthase"/>
    <property type="match status" value="1"/>
</dbReference>
<dbReference type="Pfam" id="PF01564">
    <property type="entry name" value="Spermine_synth"/>
    <property type="match status" value="1"/>
</dbReference>
<dbReference type="InterPro" id="IPR030374">
    <property type="entry name" value="PABS"/>
</dbReference>
<dbReference type="Proteomes" id="UP000039324">
    <property type="component" value="Unassembled WGS sequence"/>
</dbReference>
<dbReference type="PROSITE" id="PS51006">
    <property type="entry name" value="PABS_2"/>
    <property type="match status" value="1"/>
</dbReference>
<accession>A0A0G4IWH7</accession>
<evidence type="ECO:0000313" key="9">
    <source>
        <dbReference type="Proteomes" id="UP000290189"/>
    </source>
</evidence>
<dbReference type="Pfam" id="PF17284">
    <property type="entry name" value="Spermine_synt_N"/>
    <property type="match status" value="1"/>
</dbReference>
<name>A0A0G4IWH7_PLABS</name>
<dbReference type="PROSITE" id="PS01330">
    <property type="entry name" value="PABS_1"/>
    <property type="match status" value="1"/>
</dbReference>
<gene>
    <name evidence="6" type="ORF">PBRA_007396</name>
    <name evidence="7" type="ORF">PLBR_LOCUS5220</name>
</gene>
<dbReference type="SUPFAM" id="SSF53335">
    <property type="entry name" value="S-adenosyl-L-methionine-dependent methyltransferases"/>
    <property type="match status" value="1"/>
</dbReference>
<feature type="active site" description="Proton acceptor" evidence="3">
    <location>
        <position position="171"/>
    </location>
</feature>
<dbReference type="InterPro" id="IPR035246">
    <property type="entry name" value="Spermidine_synt_N"/>
</dbReference>
<dbReference type="EMBL" id="CDSF01000092">
    <property type="protein sequence ID" value="CEO99663.1"/>
    <property type="molecule type" value="Genomic_DNA"/>
</dbReference>
<dbReference type="GO" id="GO:0005829">
    <property type="term" value="C:cytosol"/>
    <property type="evidence" value="ECO:0007669"/>
    <property type="project" value="TreeGrafter"/>
</dbReference>
<evidence type="ECO:0000256" key="2">
    <source>
        <dbReference type="ARBA" id="ARBA00022679"/>
    </source>
</evidence>
<reference evidence="6 8" key="1">
    <citation type="submission" date="2015-02" db="EMBL/GenBank/DDBJ databases">
        <authorList>
            <person name="Chooi Y.-H."/>
        </authorList>
    </citation>
    <scope>NUCLEOTIDE SEQUENCE [LARGE SCALE GENOMIC DNA]</scope>
    <source>
        <strain evidence="6">E3</strain>
    </source>
</reference>
<evidence type="ECO:0000313" key="8">
    <source>
        <dbReference type="Proteomes" id="UP000039324"/>
    </source>
</evidence>
<protein>
    <recommendedName>
        <fullName evidence="5">PABS domain-containing protein</fullName>
    </recommendedName>
</protein>
<keyword evidence="3" id="KW-0620">Polyamine biosynthesis</keyword>
<dbReference type="Gene3D" id="3.40.50.150">
    <property type="entry name" value="Vaccinia Virus protein VP39"/>
    <property type="match status" value="1"/>
</dbReference>
<dbReference type="InterPro" id="IPR037163">
    <property type="entry name" value="Spermidine_synt_N_sf"/>
</dbReference>
<evidence type="ECO:0000313" key="7">
    <source>
        <dbReference type="EMBL" id="SPQ98005.1"/>
    </source>
</evidence>
<dbReference type="AlphaFoldDB" id="A0A0G4IWH7"/>
<organism evidence="6 8">
    <name type="scientific">Plasmodiophora brassicae</name>
    <name type="common">Clubroot disease agent</name>
    <dbReference type="NCBI Taxonomy" id="37360"/>
    <lineage>
        <taxon>Eukaryota</taxon>
        <taxon>Sar</taxon>
        <taxon>Rhizaria</taxon>
        <taxon>Endomyxa</taxon>
        <taxon>Phytomyxea</taxon>
        <taxon>Plasmodiophorida</taxon>
        <taxon>Plasmodiophoridae</taxon>
        <taxon>Plasmodiophora</taxon>
    </lineage>
</organism>
<evidence type="ECO:0000256" key="1">
    <source>
        <dbReference type="ARBA" id="ARBA00007867"/>
    </source>
</evidence>
<dbReference type="GO" id="GO:0008295">
    <property type="term" value="P:spermidine biosynthetic process"/>
    <property type="evidence" value="ECO:0007669"/>
    <property type="project" value="TreeGrafter"/>
</dbReference>
<geneLocation type="mitochondrion" evidence="7"/>
<feature type="domain" description="PABS" evidence="5">
    <location>
        <begin position="14"/>
        <end position="251"/>
    </location>
</feature>
<dbReference type="Gene3D" id="2.30.140.10">
    <property type="entry name" value="Spermidine synthase, tetramerisation domain"/>
    <property type="match status" value="1"/>
</dbReference>
<evidence type="ECO:0000259" key="5">
    <source>
        <dbReference type="PROSITE" id="PS51006"/>
    </source>
</evidence>
<proteinExistence type="inferred from homology"/>
<dbReference type="OMA" id="FLYHEMM"/>
<dbReference type="InterPro" id="IPR001045">
    <property type="entry name" value="Spermi_synthase"/>
</dbReference>
<dbReference type="STRING" id="37360.A0A0G4IWH7"/>
<evidence type="ECO:0000313" key="6">
    <source>
        <dbReference type="EMBL" id="CEO99663.1"/>
    </source>
</evidence>